<dbReference type="EMBL" id="LR796205">
    <property type="protein sequence ID" value="CAB4126716.1"/>
    <property type="molecule type" value="Genomic_DNA"/>
</dbReference>
<name>A0A6J5L0F0_9CAUD</name>
<organism evidence="2">
    <name type="scientific">uncultured Caudovirales phage</name>
    <dbReference type="NCBI Taxonomy" id="2100421"/>
    <lineage>
        <taxon>Viruses</taxon>
        <taxon>Duplodnaviria</taxon>
        <taxon>Heunggongvirae</taxon>
        <taxon>Uroviricota</taxon>
        <taxon>Caudoviricetes</taxon>
        <taxon>Peduoviridae</taxon>
        <taxon>Maltschvirus</taxon>
        <taxon>Maltschvirus maltsch</taxon>
    </lineage>
</organism>
<protein>
    <submittedName>
        <fullName evidence="2">Uncharacterized protein</fullName>
    </submittedName>
</protein>
<accession>A0A6J5L0F0</accession>
<keyword evidence="1" id="KW-0175">Coiled coil</keyword>
<feature type="coiled-coil region" evidence="1">
    <location>
        <begin position="101"/>
        <end position="128"/>
    </location>
</feature>
<gene>
    <name evidence="2" type="ORF">UFOVP80_51</name>
</gene>
<proteinExistence type="predicted"/>
<evidence type="ECO:0000256" key="1">
    <source>
        <dbReference type="SAM" id="Coils"/>
    </source>
</evidence>
<evidence type="ECO:0000313" key="2">
    <source>
        <dbReference type="EMBL" id="CAB4126716.1"/>
    </source>
</evidence>
<reference evidence="2" key="1">
    <citation type="submission" date="2020-04" db="EMBL/GenBank/DDBJ databases">
        <authorList>
            <person name="Chiriac C."/>
            <person name="Salcher M."/>
            <person name="Ghai R."/>
            <person name="Kavagutti S V."/>
        </authorList>
    </citation>
    <scope>NUCLEOTIDE SEQUENCE</scope>
</reference>
<sequence>MGSKAKFSVEDLEDLASDLRDWITLQNKFENLALLSSWCINQGMYPTSLTYYCSRSEKFADAVADAKAYQEHIIAKKALENKVNVRFAIFFLSCVHKWKHANGLEDKIQALENSFDKFAKTMDKLYDEKNPALECSEGNQ</sequence>